<dbReference type="GO" id="GO:0070740">
    <property type="term" value="F:tubulin-glutamic acid ligase activity"/>
    <property type="evidence" value="ECO:0007669"/>
    <property type="project" value="TreeGrafter"/>
</dbReference>
<keyword evidence="1 4" id="KW-0436">Ligase</keyword>
<keyword evidence="3" id="KW-0067">ATP-binding</keyword>
<dbReference type="EMBL" id="KZ993809">
    <property type="protein sequence ID" value="RKO94858.1"/>
    <property type="molecule type" value="Genomic_DNA"/>
</dbReference>
<evidence type="ECO:0000313" key="5">
    <source>
        <dbReference type="Proteomes" id="UP000269721"/>
    </source>
</evidence>
<sequence length="354" mass="40902">MSNENVASTLKEDKSLKFKRCTDMSVGKEEKNILDKIQRTSQDDWDVYLPCGYTYVEKELEKNASDFKKRQNGWVKGITGADNFAAKDRLWSIMSRHHGRNVASIYMPEGWLTYDPVQMKEFQKYAKDNPGQMYIMKKNIQRQEGLKIFSNPKDAINASNEGYVIIQKIVGNPYIIGDRKINLRVYILIKCYNGKKELYVFDDGFIYYSKAPYKTGHSPDEIITTGYIDRSVYKENPLTTQDFLKYIDAKHGHGSSNRFTHLRNKALSKLMDAFSGEFRHANDNVVYSQTFGMDIQPNHDLSEIKMNEINKAPSIEIMEKRDGDLKQKMSDDSWRILGITPNSTEPNGFKKVWG</sequence>
<dbReference type="AlphaFoldDB" id="A0A4P9WSC5"/>
<evidence type="ECO:0000256" key="2">
    <source>
        <dbReference type="ARBA" id="ARBA00022741"/>
    </source>
</evidence>
<evidence type="ECO:0000256" key="3">
    <source>
        <dbReference type="ARBA" id="ARBA00022840"/>
    </source>
</evidence>
<keyword evidence="5" id="KW-1185">Reference proteome</keyword>
<organism evidence="4 5">
    <name type="scientific">Blyttiomyces helicus</name>
    <dbReference type="NCBI Taxonomy" id="388810"/>
    <lineage>
        <taxon>Eukaryota</taxon>
        <taxon>Fungi</taxon>
        <taxon>Fungi incertae sedis</taxon>
        <taxon>Chytridiomycota</taxon>
        <taxon>Chytridiomycota incertae sedis</taxon>
        <taxon>Chytridiomycetes</taxon>
        <taxon>Chytridiomycetes incertae sedis</taxon>
        <taxon>Blyttiomyces</taxon>
    </lineage>
</organism>
<dbReference type="GO" id="GO:0000226">
    <property type="term" value="P:microtubule cytoskeleton organization"/>
    <property type="evidence" value="ECO:0007669"/>
    <property type="project" value="TreeGrafter"/>
</dbReference>
<dbReference type="Gene3D" id="3.30.470.20">
    <property type="entry name" value="ATP-grasp fold, B domain"/>
    <property type="match status" value="1"/>
</dbReference>
<dbReference type="OrthoDB" id="202825at2759"/>
<keyword evidence="2" id="KW-0547">Nucleotide-binding</keyword>
<dbReference type="InterPro" id="IPR004344">
    <property type="entry name" value="TTL/TTLL_fam"/>
</dbReference>
<dbReference type="GO" id="GO:0036064">
    <property type="term" value="C:ciliary basal body"/>
    <property type="evidence" value="ECO:0007669"/>
    <property type="project" value="TreeGrafter"/>
</dbReference>
<accession>A0A4P9WSC5</accession>
<dbReference type="Proteomes" id="UP000269721">
    <property type="component" value="Unassembled WGS sequence"/>
</dbReference>
<reference evidence="5" key="1">
    <citation type="journal article" date="2018" name="Nat. Microbiol.">
        <title>Leveraging single-cell genomics to expand the fungal tree of life.</title>
        <authorList>
            <person name="Ahrendt S.R."/>
            <person name="Quandt C.A."/>
            <person name="Ciobanu D."/>
            <person name="Clum A."/>
            <person name="Salamov A."/>
            <person name="Andreopoulos B."/>
            <person name="Cheng J.F."/>
            <person name="Woyke T."/>
            <person name="Pelin A."/>
            <person name="Henrissat B."/>
            <person name="Reynolds N.K."/>
            <person name="Benny G.L."/>
            <person name="Smith M.E."/>
            <person name="James T.Y."/>
            <person name="Grigoriev I.V."/>
        </authorList>
    </citation>
    <scope>NUCLEOTIDE SEQUENCE [LARGE SCALE GENOMIC DNA]</scope>
</reference>
<dbReference type="GO" id="GO:0005524">
    <property type="term" value="F:ATP binding"/>
    <property type="evidence" value="ECO:0007669"/>
    <property type="project" value="UniProtKB-KW"/>
</dbReference>
<evidence type="ECO:0000313" key="4">
    <source>
        <dbReference type="EMBL" id="RKO94858.1"/>
    </source>
</evidence>
<dbReference type="Pfam" id="PF03133">
    <property type="entry name" value="TTL"/>
    <property type="match status" value="1"/>
</dbReference>
<proteinExistence type="predicted"/>
<evidence type="ECO:0000256" key="1">
    <source>
        <dbReference type="ARBA" id="ARBA00022598"/>
    </source>
</evidence>
<gene>
    <name evidence="4" type="ORF">BDK51DRAFT_34362</name>
</gene>
<name>A0A4P9WSC5_9FUNG</name>
<dbReference type="PANTHER" id="PTHR12241">
    <property type="entry name" value="TUBULIN POLYGLUTAMYLASE"/>
    <property type="match status" value="1"/>
</dbReference>
<dbReference type="PROSITE" id="PS51221">
    <property type="entry name" value="TTL"/>
    <property type="match status" value="1"/>
</dbReference>
<dbReference type="GO" id="GO:0015631">
    <property type="term" value="F:tubulin binding"/>
    <property type="evidence" value="ECO:0007669"/>
    <property type="project" value="TreeGrafter"/>
</dbReference>
<protein>
    <submittedName>
        <fullName evidence="4">Tubulin-tyrosine ligase family-domain-containing protein</fullName>
    </submittedName>
</protein>